<comment type="subcellular location">
    <subcellularLocation>
        <location evidence="2 12">Nucleus</location>
    </subcellularLocation>
</comment>
<dbReference type="InterPro" id="IPR011494">
    <property type="entry name" value="HIRA-like_C"/>
</dbReference>
<dbReference type="GO" id="GO:0000417">
    <property type="term" value="C:HIR complex"/>
    <property type="evidence" value="ECO:0007669"/>
    <property type="project" value="UniProtKB-ARBA"/>
</dbReference>
<evidence type="ECO:0000259" key="13">
    <source>
        <dbReference type="Pfam" id="PF07569"/>
    </source>
</evidence>
<evidence type="ECO:0000256" key="6">
    <source>
        <dbReference type="ARBA" id="ARBA00022737"/>
    </source>
</evidence>
<evidence type="ECO:0000313" key="16">
    <source>
        <dbReference type="Proteomes" id="UP000005018"/>
    </source>
</evidence>
<organism evidence="15 16">
    <name type="scientific">Candida orthopsilosis (strain 90-125)</name>
    <name type="common">Yeast</name>
    <dbReference type="NCBI Taxonomy" id="1136231"/>
    <lineage>
        <taxon>Eukaryota</taxon>
        <taxon>Fungi</taxon>
        <taxon>Dikarya</taxon>
        <taxon>Ascomycota</taxon>
        <taxon>Saccharomycotina</taxon>
        <taxon>Pichiomycetes</taxon>
        <taxon>Debaryomycetaceae</taxon>
        <taxon>Candida/Lodderomyces clade</taxon>
        <taxon>Candida</taxon>
    </lineage>
</organism>
<keyword evidence="8 12" id="KW-0805">Transcription regulation</keyword>
<feature type="repeat" description="WD" evidence="11">
    <location>
        <begin position="100"/>
        <end position="141"/>
    </location>
</feature>
<dbReference type="Pfam" id="PF09453">
    <property type="entry name" value="HIRA_B"/>
    <property type="match status" value="1"/>
</dbReference>
<dbReference type="GeneID" id="14537065"/>
<dbReference type="Gene3D" id="2.130.10.10">
    <property type="entry name" value="YVTN repeat-like/Quinoprotein amine dehydrogenase"/>
    <property type="match status" value="3"/>
</dbReference>
<feature type="repeat" description="WD" evidence="11">
    <location>
        <begin position="200"/>
        <end position="231"/>
    </location>
</feature>
<dbReference type="GO" id="GO:0006355">
    <property type="term" value="P:regulation of DNA-templated transcription"/>
    <property type="evidence" value="ECO:0007669"/>
    <property type="project" value="InterPro"/>
</dbReference>
<dbReference type="SUPFAM" id="SSF50978">
    <property type="entry name" value="WD40 repeat-like"/>
    <property type="match status" value="1"/>
</dbReference>
<comment type="similarity">
    <text evidence="3 12">Belongs to the WD repeat HIR1 family.</text>
</comment>
<evidence type="ECO:0000256" key="7">
    <source>
        <dbReference type="ARBA" id="ARBA00022853"/>
    </source>
</evidence>
<dbReference type="InterPro" id="IPR015943">
    <property type="entry name" value="WD40/YVTN_repeat-like_dom_sf"/>
</dbReference>
<evidence type="ECO:0000256" key="5">
    <source>
        <dbReference type="ARBA" id="ARBA00022574"/>
    </source>
</evidence>
<dbReference type="SMART" id="SM00320">
    <property type="entry name" value="WD40"/>
    <property type="match status" value="6"/>
</dbReference>
<evidence type="ECO:0000256" key="12">
    <source>
        <dbReference type="RuleBase" id="RU364014"/>
    </source>
</evidence>
<dbReference type="InterPro" id="IPR001680">
    <property type="entry name" value="WD40_rpt"/>
</dbReference>
<dbReference type="Pfam" id="PF00400">
    <property type="entry name" value="WD40"/>
    <property type="match status" value="1"/>
</dbReference>
<evidence type="ECO:0000256" key="3">
    <source>
        <dbReference type="ARBA" id="ARBA00007306"/>
    </source>
</evidence>
<dbReference type="Pfam" id="PF07569">
    <property type="entry name" value="Hira"/>
    <property type="match status" value="1"/>
</dbReference>
<dbReference type="EMBL" id="HE681719">
    <property type="protein sequence ID" value="CCG21661.1"/>
    <property type="molecule type" value="Genomic_DNA"/>
</dbReference>
<gene>
    <name evidence="15" type="ORF">CORT_0A12770</name>
</gene>
<dbReference type="InterPro" id="IPR019775">
    <property type="entry name" value="WD40_repeat_CS"/>
</dbReference>
<evidence type="ECO:0000313" key="15">
    <source>
        <dbReference type="EMBL" id="CCG21661.1"/>
    </source>
</evidence>
<dbReference type="InterPro" id="IPR031120">
    <property type="entry name" value="HIR1-like"/>
</dbReference>
<dbReference type="SUPFAM" id="SSF50969">
    <property type="entry name" value="YVTN repeat-like/Quinoprotein amine dehydrogenase"/>
    <property type="match status" value="1"/>
</dbReference>
<protein>
    <recommendedName>
        <fullName evidence="12">Protein HIR</fullName>
    </recommendedName>
</protein>
<keyword evidence="9 12" id="KW-0804">Transcription</keyword>
<dbReference type="Pfam" id="PF24105">
    <property type="entry name" value="Beta-prop_CAF1B_HIR1"/>
    <property type="match status" value="1"/>
</dbReference>
<keyword evidence="7 12" id="KW-0156">Chromatin regulator</keyword>
<dbReference type="AlphaFoldDB" id="H8WZ29"/>
<keyword evidence="16" id="KW-1185">Reference proteome</keyword>
<evidence type="ECO:0000256" key="9">
    <source>
        <dbReference type="ARBA" id="ARBA00023163"/>
    </source>
</evidence>
<dbReference type="PANTHER" id="PTHR13831:SF0">
    <property type="entry name" value="PROTEIN HIRA"/>
    <property type="match status" value="1"/>
</dbReference>
<feature type="domain" description="Protein HIRA-like C-terminal" evidence="13">
    <location>
        <begin position="788"/>
        <end position="899"/>
    </location>
</feature>
<dbReference type="KEGG" id="cot:CORT_0A12770"/>
<keyword evidence="6 12" id="KW-0677">Repeat</keyword>
<dbReference type="HOGENOM" id="CLU_004372_3_0_1"/>
<dbReference type="PANTHER" id="PTHR13831">
    <property type="entry name" value="MEMBER OF THE HIR1 FAMILY OF WD-REPEAT PROTEINS"/>
    <property type="match status" value="1"/>
</dbReference>
<dbReference type="InterPro" id="IPR036322">
    <property type="entry name" value="WD40_repeat_dom_sf"/>
</dbReference>
<accession>H8WZ29</accession>
<keyword evidence="4 12" id="KW-0678">Repressor</keyword>
<dbReference type="PROSITE" id="PS50082">
    <property type="entry name" value="WD_REPEATS_2"/>
    <property type="match status" value="4"/>
</dbReference>
<keyword evidence="10 12" id="KW-0539">Nucleus</keyword>
<evidence type="ECO:0000256" key="8">
    <source>
        <dbReference type="ARBA" id="ARBA00023015"/>
    </source>
</evidence>
<dbReference type="GO" id="GO:0000785">
    <property type="term" value="C:chromatin"/>
    <property type="evidence" value="ECO:0007669"/>
    <property type="project" value="TreeGrafter"/>
</dbReference>
<dbReference type="FunFam" id="2.130.10.10:FF:000290">
    <property type="entry name" value="Protein HIR"/>
    <property type="match status" value="1"/>
</dbReference>
<evidence type="ECO:0000256" key="4">
    <source>
        <dbReference type="ARBA" id="ARBA00022491"/>
    </source>
</evidence>
<evidence type="ECO:0000259" key="14">
    <source>
        <dbReference type="Pfam" id="PF24105"/>
    </source>
</evidence>
<feature type="repeat" description="WD" evidence="11">
    <location>
        <begin position="22"/>
        <end position="48"/>
    </location>
</feature>
<reference evidence="15 16" key="1">
    <citation type="journal article" date="2012" name="PLoS ONE">
        <title>Sequence and analysis of the genome of the pathogenic yeast Candida orthopsilosis.</title>
        <authorList>
            <person name="Riccombeni A."/>
            <person name="Vidanes G."/>
            <person name="Proux-Wera E."/>
            <person name="Wolfe K.H."/>
            <person name="Butler G."/>
        </authorList>
    </citation>
    <scope>NUCLEOTIDE SEQUENCE [LARGE SCALE GENOMIC DNA]</scope>
    <source>
        <strain evidence="15 16">Co 90-125</strain>
    </source>
</reference>
<feature type="domain" description="CAF1B/HIR1 beta-propeller" evidence="14">
    <location>
        <begin position="95"/>
        <end position="399"/>
    </location>
</feature>
<evidence type="ECO:0000256" key="11">
    <source>
        <dbReference type="PROSITE-ProRule" id="PRU00221"/>
    </source>
</evidence>
<feature type="repeat" description="WD" evidence="11">
    <location>
        <begin position="158"/>
        <end position="199"/>
    </location>
</feature>
<dbReference type="InterPro" id="IPR011044">
    <property type="entry name" value="Quino_amine_DH_bsu"/>
</dbReference>
<dbReference type="RefSeq" id="XP_003867099.1">
    <property type="nucleotide sequence ID" value="XM_003867051.1"/>
</dbReference>
<name>H8WZ29_CANO9</name>
<evidence type="ECO:0000256" key="10">
    <source>
        <dbReference type="ARBA" id="ARBA00023242"/>
    </source>
</evidence>
<evidence type="ECO:0000256" key="1">
    <source>
        <dbReference type="ARBA" id="ARBA00002677"/>
    </source>
</evidence>
<dbReference type="Proteomes" id="UP000005018">
    <property type="component" value="Chromosome 1"/>
</dbReference>
<sequence>MQILKIPWLGHKAENKKVECYTVTINFQGTRLASGGLDGCIKIWDTNTINSFFKISDKPYNKNKKSQLTTSHQTSTASSVDVEYTPDLPDKSLRRALCSMSRHNGVVTSLKFSPDGRWLASGSDDKIVLIWERDDSQTPNTFGVEQADLEHWTVRKRLVAHDNDIQDICWSPDGNLLVTVGLDRSIIIWNALTFEKIKRYDIHQSMVKGIVFDPANKFFATASDDRTVRIFRYYKKMNEYNNYEFQMEHIVVDPLKKSPLTSYFRRMSWSPDGQHLAVPNATNGPVPSVAIVNRGSWGSDVSLIGHEAPVEVCSFSPRLFQIDANPNKDEQKFQTVLATGGQDRTLAIWSTYNSKPIVVCQDIVDNSITDICWAPNGETLYFSCLDGSVTCVNFSNGELGQVVSEELIDQQLNRYGADRESTILPESVEQLRLEENSTEARAIAIRKMMPMETVKAQFEKKEKISSAESLKVKPVGSKEQSAPLTPALKIDASRLRKQAISVTKSGKKRVAPLLVSSSSSSSSSNVTPTKSLVQYEVKKRKLQHNSKLSQSTYVLPRRGLQTCVSGIKERNTSSTLGAEQEEDNDNMDIGGVNALEEEINTSQLSESALRRHRNRQKRKWLQTKYPHSFKHITHLPETLFANNALQNIAVNKIYKAYANNKDISAELSRGSSIDFDEDLMFSVVVNKTVHKQDGNDVLEELKVDKVTTTVEVRNGKPWHENAAQNDRDFDDPTKFIVYNDHDGENRQFTLFFPFRIQSILPTFDVDQLKYFVLCSFNGSIQVISAKTGRYILPTIELLENVISMKYASDKLLVLTSSGLFYGWNLKTMKVYMNKVSIATIINAFEIRNKKQVNMPNARALEINPNDGTPYVLTDFTNDVFSYSLDLECWIKVIDSWYFNVGKEEIKCNVGGERMYERSRVEFEEDALMENINTYKFDDNAASVLKDTMVGRSKEMITMMQ</sequence>
<dbReference type="eggNOG" id="KOG0973">
    <property type="taxonomic scope" value="Eukaryota"/>
</dbReference>
<dbReference type="GO" id="GO:0006351">
    <property type="term" value="P:DNA-templated transcription"/>
    <property type="evidence" value="ECO:0007669"/>
    <property type="project" value="InterPro"/>
</dbReference>
<dbReference type="GO" id="GO:0005634">
    <property type="term" value="C:nucleus"/>
    <property type="evidence" value="ECO:0007669"/>
    <property type="project" value="UniProtKB-SubCell"/>
</dbReference>
<dbReference type="FunFam" id="2.130.10.10:FF:001073">
    <property type="entry name" value="Protein HIR"/>
    <property type="match status" value="1"/>
</dbReference>
<dbReference type="GO" id="GO:0034728">
    <property type="term" value="P:nucleosome organization"/>
    <property type="evidence" value="ECO:0007669"/>
    <property type="project" value="UniProtKB-ARBA"/>
</dbReference>
<proteinExistence type="inferred from homology"/>
<dbReference type="GO" id="GO:0031491">
    <property type="term" value="F:nucleosome binding"/>
    <property type="evidence" value="ECO:0007669"/>
    <property type="project" value="TreeGrafter"/>
</dbReference>
<dbReference type="PROSITE" id="PS00678">
    <property type="entry name" value="WD_REPEATS_1"/>
    <property type="match status" value="1"/>
</dbReference>
<evidence type="ECO:0000256" key="2">
    <source>
        <dbReference type="ARBA" id="ARBA00004123"/>
    </source>
</evidence>
<comment type="function">
    <text evidence="1 12">Required for replication-independent chromatin assembly and for the periodic repression of histone gene transcription during the cell cycle.</text>
</comment>
<keyword evidence="5 11" id="KW-0853">WD repeat</keyword>
<dbReference type="OrthoDB" id="1741719at2759"/>
<dbReference type="PROSITE" id="PS50294">
    <property type="entry name" value="WD_REPEATS_REGION"/>
    <property type="match status" value="2"/>
</dbReference>
<dbReference type="InterPro" id="IPR019015">
    <property type="entry name" value="HIRA_B_motif"/>
</dbReference>
<dbReference type="InterPro" id="IPR055410">
    <property type="entry name" value="Beta-prop_CAF1B_HIR1"/>
</dbReference>